<sequence length="1041" mass="119580">MPLKTLALFFLIPLVIACNSHQNNKKENLKKEDAVLSSKPILNADIDTLQTYFLEVYKEGTMSSMYSLNQAFKSAVHFYDSTSNYYKKIKALNYLGRSYLALSKPAEAFPAFILADSLYQAHKIKDIPLKHSIDYYSVYAKVQFTKKLHFNETVAVYEKYKEGPKDAYVFALSEEYLARVYIDSAKYDKAIPKLQSAIAYFEKESYNLSTSIAYSVLGVAYDGKEDIDRSLQAYQHSIAIGEKLKEPNYAVLASNSYNIGLMYQDRLGNATKAITYLEKAVAYDQKSAAQQGYLVDDYTSLAAAYLAKFDLHNAKIYAELALSIANEKLPETEFYRRAIAYFTLSNVLSENNENETALVLAQKGYVLITENTPEKHRYVCNANLHLGNAFLKNKDTLKAISCFKKTAQIAKEIDRAVFEVQANKALLNLSKNSQEMQKIFLRQDAIFTEKFENAYKYQMENELQKLNFYEKNNEDELRFKTFEHLSNLIHKEDLYAEIAIQLKAAEIAIFNEKSNFNTKKAIQAFIQKLITSKNNYQNPNNKVFFSNQLKEPVAKVLQVVYQNYKKTNDKEYLQLAFQLMEVNKNTALLQGLQYLSFKNIAGIPKEVFEREEDLQEKMNNNYQYIHYYKNNSLANEDSIRKLFQKQLAYEKEYSSFLLDVEKKYPNYANAKKLTVIKDYSDFIKNKIQEDEVVLLYFMDTSIWYRMELSKKGVQLEQFKNAAVISNQIEHLQNQIYQRQSITTLSNSLSESILPKFDASIKRITIIADDFLNVIPFEILQVEKRFLFESKAIRYAGSVQLLNKQMELQSSKSNSNWVGFAPQYTTSKLPNNAKEVARIQEIIGGKSYLENQATKVNFIAESSQSGILHLATHTELNQVNPMFNQMWFSSTNKKQSLTAAEVYNLNIPAHLAVLSSCNTGFGKLEKSEGLMSMSRSFTYAGVSSTLMSMWKVPDKETSEIMVSFYKYLSLGKPKDEALQLAKLEYLKKQDDDALRHPYYWAGFIVSGNVEPLPTNQNTIIYFIFGALLLGLGLFFLLKWKKS</sequence>
<proteinExistence type="predicted"/>
<feature type="transmembrane region" description="Helical" evidence="1">
    <location>
        <begin position="1018"/>
        <end position="1036"/>
    </location>
</feature>
<evidence type="ECO:0000256" key="1">
    <source>
        <dbReference type="SAM" id="Phobius"/>
    </source>
</evidence>
<evidence type="ECO:0000259" key="3">
    <source>
        <dbReference type="Pfam" id="PF12770"/>
    </source>
</evidence>
<evidence type="ECO:0000313" key="5">
    <source>
        <dbReference type="Proteomes" id="UP000431264"/>
    </source>
</evidence>
<organism evidence="4 5">
    <name type="scientific">Flavobacterium profundi</name>
    <dbReference type="NCBI Taxonomy" id="1774945"/>
    <lineage>
        <taxon>Bacteria</taxon>
        <taxon>Pseudomonadati</taxon>
        <taxon>Bacteroidota</taxon>
        <taxon>Flavobacteriia</taxon>
        <taxon>Flavobacteriales</taxon>
        <taxon>Flavobacteriaceae</taxon>
        <taxon>Flavobacterium</taxon>
    </lineage>
</organism>
<accession>A0A6I4IKU9</accession>
<feature type="signal peptide" evidence="2">
    <location>
        <begin position="1"/>
        <end position="17"/>
    </location>
</feature>
<protein>
    <submittedName>
        <fullName evidence="4">CHAT domain-containing protein</fullName>
    </submittedName>
</protein>
<feature type="domain" description="CHAT" evidence="3">
    <location>
        <begin position="741"/>
        <end position="1007"/>
    </location>
</feature>
<keyword evidence="2" id="KW-0732">Signal</keyword>
<reference evidence="5" key="1">
    <citation type="submission" date="2019-05" db="EMBL/GenBank/DDBJ databases">
        <title>Flavobacterium profundi sp. nov., isolated from a deep-sea seamount.</title>
        <authorList>
            <person name="Zhang D.-C."/>
        </authorList>
    </citation>
    <scope>NUCLEOTIDE SEQUENCE [LARGE SCALE GENOMIC DNA]</scope>
    <source>
        <strain evidence="5">TP390</strain>
    </source>
</reference>
<dbReference type="PROSITE" id="PS51257">
    <property type="entry name" value="PROKAR_LIPOPROTEIN"/>
    <property type="match status" value="1"/>
</dbReference>
<dbReference type="AlphaFoldDB" id="A0A6I4IKU9"/>
<dbReference type="InterPro" id="IPR019734">
    <property type="entry name" value="TPR_rpt"/>
</dbReference>
<evidence type="ECO:0000313" key="4">
    <source>
        <dbReference type="EMBL" id="MVO08861.1"/>
    </source>
</evidence>
<dbReference type="PANTHER" id="PTHR10098">
    <property type="entry name" value="RAPSYN-RELATED"/>
    <property type="match status" value="1"/>
</dbReference>
<comment type="caution">
    <text evidence="4">The sequence shown here is derived from an EMBL/GenBank/DDBJ whole genome shotgun (WGS) entry which is preliminary data.</text>
</comment>
<dbReference type="OrthoDB" id="9771112at2"/>
<dbReference type="Pfam" id="PF12770">
    <property type="entry name" value="CHAT"/>
    <property type="match status" value="1"/>
</dbReference>
<dbReference type="PANTHER" id="PTHR10098:SF108">
    <property type="entry name" value="TETRATRICOPEPTIDE REPEAT PROTEIN 28"/>
    <property type="match status" value="1"/>
</dbReference>
<keyword evidence="5" id="KW-1185">Reference proteome</keyword>
<dbReference type="Gene3D" id="1.25.40.10">
    <property type="entry name" value="Tetratricopeptide repeat domain"/>
    <property type="match status" value="2"/>
</dbReference>
<dbReference type="EMBL" id="WQLW01000004">
    <property type="protein sequence ID" value="MVO08861.1"/>
    <property type="molecule type" value="Genomic_DNA"/>
</dbReference>
<dbReference type="NCBIfam" id="TIGR01167">
    <property type="entry name" value="LPXTG_anchor"/>
    <property type="match status" value="1"/>
</dbReference>
<keyword evidence="1" id="KW-1133">Transmembrane helix</keyword>
<dbReference type="Proteomes" id="UP000431264">
    <property type="component" value="Unassembled WGS sequence"/>
</dbReference>
<keyword evidence="1" id="KW-0472">Membrane</keyword>
<dbReference type="SMART" id="SM00028">
    <property type="entry name" value="TPR"/>
    <property type="match status" value="7"/>
</dbReference>
<evidence type="ECO:0000256" key="2">
    <source>
        <dbReference type="SAM" id="SignalP"/>
    </source>
</evidence>
<gene>
    <name evidence="4" type="ORF">GOQ30_06745</name>
</gene>
<dbReference type="InterPro" id="IPR024983">
    <property type="entry name" value="CHAT_dom"/>
</dbReference>
<name>A0A6I4IKU9_9FLAO</name>
<dbReference type="RefSeq" id="WP_140997257.1">
    <property type="nucleotide sequence ID" value="NZ_VDCZ01000004.1"/>
</dbReference>
<dbReference type="InterPro" id="IPR011990">
    <property type="entry name" value="TPR-like_helical_dom_sf"/>
</dbReference>
<keyword evidence="1" id="KW-0812">Transmembrane</keyword>
<dbReference type="SUPFAM" id="SSF48452">
    <property type="entry name" value="TPR-like"/>
    <property type="match status" value="2"/>
</dbReference>
<feature type="chain" id="PRO_5026027925" evidence="2">
    <location>
        <begin position="18"/>
        <end position="1041"/>
    </location>
</feature>